<evidence type="ECO:0000313" key="3">
    <source>
        <dbReference type="Proteomes" id="UP001175271"/>
    </source>
</evidence>
<evidence type="ECO:0000313" key="2">
    <source>
        <dbReference type="EMBL" id="KAK0420126.1"/>
    </source>
</evidence>
<dbReference type="AlphaFoldDB" id="A0AA39I964"/>
<sequence length="395" mass="46110">MRLLVFLFTSATIIRCQDHDHKFSSSVGPCEDFDEFVCNKKVVNDPSTLALDYEGGFMRKLQVAMVKEKDPVLGLFSQLLSEIKENSEDDLNELVGIDYFVKNRPPIMTYREIQDYLNLIYIKYIIENDLIKRSRVEELLQVFDEVKSKIIEVVQSFEWMSNGLKTELVEHVRRETVVIGLPESVQNLTLVRNVLSAVQRRFFEFNKYEPISANCTEKCKLQRSSTLLSAAYKNVTVNDNGENIISLGNNEGRLDLAGVFWHTSNDEFIHKNGSRSMPEFGANRVVSSMLLKQDRSHHVRQSFTPIRIRSPLERKMKWERFTDVEWYFIGRKLQMCVWDHYALHLDEDFKTERDQLLLNPEFQKAFHCYPSSTQFSPELVELCYTDTIAVNEKEL</sequence>
<feature type="signal peptide" evidence="1">
    <location>
        <begin position="1"/>
        <end position="16"/>
    </location>
</feature>
<comment type="caution">
    <text evidence="2">The sequence shown here is derived from an EMBL/GenBank/DDBJ whole genome shotgun (WGS) entry which is preliminary data.</text>
</comment>
<gene>
    <name evidence="2" type="ORF">QR680_014530</name>
</gene>
<keyword evidence="1" id="KW-0732">Signal</keyword>
<evidence type="ECO:0008006" key="4">
    <source>
        <dbReference type="Google" id="ProtNLM"/>
    </source>
</evidence>
<accession>A0AA39I964</accession>
<name>A0AA39I964_9BILA</name>
<dbReference type="EMBL" id="JAUCMV010000002">
    <property type="protein sequence ID" value="KAK0420126.1"/>
    <property type="molecule type" value="Genomic_DNA"/>
</dbReference>
<protein>
    <recommendedName>
        <fullName evidence="4">Peptidase M13 N-terminal domain-containing protein</fullName>
    </recommendedName>
</protein>
<proteinExistence type="predicted"/>
<reference evidence="2" key="1">
    <citation type="submission" date="2023-06" db="EMBL/GenBank/DDBJ databases">
        <title>Genomic analysis of the entomopathogenic nematode Steinernema hermaphroditum.</title>
        <authorList>
            <person name="Schwarz E.M."/>
            <person name="Heppert J.K."/>
            <person name="Baniya A."/>
            <person name="Schwartz H.T."/>
            <person name="Tan C.-H."/>
            <person name="Antoshechkin I."/>
            <person name="Sternberg P.W."/>
            <person name="Goodrich-Blair H."/>
            <person name="Dillman A.R."/>
        </authorList>
    </citation>
    <scope>NUCLEOTIDE SEQUENCE</scope>
    <source>
        <strain evidence="2">PS9179</strain>
        <tissue evidence="2">Whole animal</tissue>
    </source>
</reference>
<dbReference type="Proteomes" id="UP001175271">
    <property type="component" value="Unassembled WGS sequence"/>
</dbReference>
<evidence type="ECO:0000256" key="1">
    <source>
        <dbReference type="SAM" id="SignalP"/>
    </source>
</evidence>
<keyword evidence="3" id="KW-1185">Reference proteome</keyword>
<feature type="chain" id="PRO_5041346077" description="Peptidase M13 N-terminal domain-containing protein" evidence="1">
    <location>
        <begin position="17"/>
        <end position="395"/>
    </location>
</feature>
<organism evidence="2 3">
    <name type="scientific">Steinernema hermaphroditum</name>
    <dbReference type="NCBI Taxonomy" id="289476"/>
    <lineage>
        <taxon>Eukaryota</taxon>
        <taxon>Metazoa</taxon>
        <taxon>Ecdysozoa</taxon>
        <taxon>Nematoda</taxon>
        <taxon>Chromadorea</taxon>
        <taxon>Rhabditida</taxon>
        <taxon>Tylenchina</taxon>
        <taxon>Panagrolaimomorpha</taxon>
        <taxon>Strongyloidoidea</taxon>
        <taxon>Steinernematidae</taxon>
        <taxon>Steinernema</taxon>
    </lineage>
</organism>